<accession>A0A385IFP5</accession>
<reference evidence="2" key="1">
    <citation type="submission" date="2018-08" db="EMBL/GenBank/DDBJ databases">
        <title>SRE bacteriophages.</title>
        <authorList>
            <person name="Carstens A.B."/>
            <person name="Djurhuus A.M."/>
            <person name="Kot W."/>
            <person name="Hansen L.H."/>
        </authorList>
    </citation>
    <scope>NUCLEOTIDE SEQUENCE [LARGE SCALE GENOMIC DNA]</scope>
</reference>
<organism evidence="1 2">
    <name type="scientific">Dickeya phage Luksen</name>
    <dbReference type="NCBI Taxonomy" id="2320192"/>
    <lineage>
        <taxon>Viruses</taxon>
        <taxon>Duplodnaviria</taxon>
        <taxon>Heunggongvirae</taxon>
        <taxon>Uroviricota</taxon>
        <taxon>Caudoviricetes</taxon>
        <taxon>Autographivirales</taxon>
        <taxon>Autotranscriptaviridae</taxon>
        <taxon>Studiervirinae</taxon>
        <taxon>Aarhusvirus</taxon>
        <taxon>Aarhusvirus luksen</taxon>
    </lineage>
</organism>
<dbReference type="Proteomes" id="UP000262020">
    <property type="component" value="Segment"/>
</dbReference>
<dbReference type="KEGG" id="vg:55003017"/>
<dbReference type="EMBL" id="MH807815">
    <property type="protein sequence ID" value="AXY81833.1"/>
    <property type="molecule type" value="Genomic_DNA"/>
</dbReference>
<evidence type="ECO:0000313" key="2">
    <source>
        <dbReference type="Proteomes" id="UP000262020"/>
    </source>
</evidence>
<name>A0A385IFP5_9CAUD</name>
<keyword evidence="2" id="KW-1185">Reference proteome</keyword>
<evidence type="ECO:0000313" key="1">
    <source>
        <dbReference type="EMBL" id="AXY81833.1"/>
    </source>
</evidence>
<sequence length="67" mass="7257">MAAPKKTTTHVTFTPLSGGSITLPKAALCISQDPITDIYRVFLADGSECFWRVSEETASSIIEELNP</sequence>
<protein>
    <submittedName>
        <fullName evidence="1">Uncharacterized protein</fullName>
    </submittedName>
</protein>
<dbReference type="RefSeq" id="YP_009811985.1">
    <property type="nucleotide sequence ID" value="NC_048059.1"/>
</dbReference>
<dbReference type="GeneID" id="55003017"/>
<proteinExistence type="predicted"/>